<organism evidence="2">
    <name type="scientific">bioreactor metagenome</name>
    <dbReference type="NCBI Taxonomy" id="1076179"/>
    <lineage>
        <taxon>unclassified sequences</taxon>
        <taxon>metagenomes</taxon>
        <taxon>ecological metagenomes</taxon>
    </lineage>
</organism>
<evidence type="ECO:0000313" key="2">
    <source>
        <dbReference type="EMBL" id="MPM85132.1"/>
    </source>
</evidence>
<feature type="region of interest" description="Disordered" evidence="1">
    <location>
        <begin position="1"/>
        <end position="30"/>
    </location>
</feature>
<evidence type="ECO:0000256" key="1">
    <source>
        <dbReference type="SAM" id="MobiDB-lite"/>
    </source>
</evidence>
<accession>A0A645D940</accession>
<reference evidence="2" key="1">
    <citation type="submission" date="2019-08" db="EMBL/GenBank/DDBJ databases">
        <authorList>
            <person name="Kucharzyk K."/>
            <person name="Murdoch R.W."/>
            <person name="Higgins S."/>
            <person name="Loffler F."/>
        </authorList>
    </citation>
    <scope>NUCLEOTIDE SEQUENCE</scope>
</reference>
<sequence>MLRITMDKPHDDRDHKRDHDSEDAGHGQRHARCIRQIAAAAGDDHAAERNG</sequence>
<dbReference type="EMBL" id="VSSQ01033509">
    <property type="protein sequence ID" value="MPM85132.1"/>
    <property type="molecule type" value="Genomic_DNA"/>
</dbReference>
<feature type="compositionally biased region" description="Basic and acidic residues" evidence="1">
    <location>
        <begin position="1"/>
        <end position="26"/>
    </location>
</feature>
<dbReference type="AlphaFoldDB" id="A0A645D940"/>
<gene>
    <name evidence="2" type="ORF">SDC9_132209</name>
</gene>
<protein>
    <submittedName>
        <fullName evidence="2">Uncharacterized protein</fullName>
    </submittedName>
</protein>
<proteinExistence type="predicted"/>
<comment type="caution">
    <text evidence="2">The sequence shown here is derived from an EMBL/GenBank/DDBJ whole genome shotgun (WGS) entry which is preliminary data.</text>
</comment>
<name>A0A645D940_9ZZZZ</name>